<feature type="compositionally biased region" description="Low complexity" evidence="1">
    <location>
        <begin position="18"/>
        <end position="51"/>
    </location>
</feature>
<accession>A0A0M9A0J2</accession>
<evidence type="ECO:0000313" key="2">
    <source>
        <dbReference type="EMBL" id="KOX74870.1"/>
    </source>
</evidence>
<keyword evidence="3" id="KW-1185">Reference proteome</keyword>
<feature type="region of interest" description="Disordered" evidence="1">
    <location>
        <begin position="1"/>
        <end position="51"/>
    </location>
</feature>
<evidence type="ECO:0000256" key="1">
    <source>
        <dbReference type="SAM" id="MobiDB-lite"/>
    </source>
</evidence>
<dbReference type="Proteomes" id="UP000053105">
    <property type="component" value="Unassembled WGS sequence"/>
</dbReference>
<protein>
    <submittedName>
        <fullName evidence="2">Uncharacterized protein</fullName>
    </submittedName>
</protein>
<evidence type="ECO:0000313" key="3">
    <source>
        <dbReference type="Proteomes" id="UP000053105"/>
    </source>
</evidence>
<dbReference type="EMBL" id="KQ435776">
    <property type="protein sequence ID" value="KOX74870.1"/>
    <property type="molecule type" value="Genomic_DNA"/>
</dbReference>
<organism evidence="2 3">
    <name type="scientific">Melipona quadrifasciata</name>
    <dbReference type="NCBI Taxonomy" id="166423"/>
    <lineage>
        <taxon>Eukaryota</taxon>
        <taxon>Metazoa</taxon>
        <taxon>Ecdysozoa</taxon>
        <taxon>Arthropoda</taxon>
        <taxon>Hexapoda</taxon>
        <taxon>Insecta</taxon>
        <taxon>Pterygota</taxon>
        <taxon>Neoptera</taxon>
        <taxon>Endopterygota</taxon>
        <taxon>Hymenoptera</taxon>
        <taxon>Apocrita</taxon>
        <taxon>Aculeata</taxon>
        <taxon>Apoidea</taxon>
        <taxon>Anthophila</taxon>
        <taxon>Apidae</taxon>
        <taxon>Melipona</taxon>
    </lineage>
</organism>
<dbReference type="AlphaFoldDB" id="A0A0M9A0J2"/>
<sequence length="305" mass="33883">MRVPGCGVPPPPDSRRFNSNNSQITNNTNCNDCNNNRNTNNNNNNNNINDNVIETFGSPKSVESNDNIGYQANNWPIARGNQRGGITSGGCLEHQDSTGCLTAETARPTPLPPQRTKGRPFGKLVQTTYSPWTRSGWPTSWSTNVPRRRSSASRGVGTTLLASTGRSLEERAASRLQPVPQPTSQLLMFIPDTLRSCMVEPDVSTYLQAPSVGQVPSNTYIHNSCLFVSWSASLENLRQLLFRIPVIDRNLLCHARAFASTLAITFVLWRGQFCSSFQLFDRFRATYVERGFVLSISLVRSHFAR</sequence>
<name>A0A0M9A0J2_9HYME</name>
<proteinExistence type="predicted"/>
<dbReference type="OrthoDB" id="7617020at2759"/>
<reference evidence="2 3" key="1">
    <citation type="submission" date="2015-07" db="EMBL/GenBank/DDBJ databases">
        <title>The genome of Melipona quadrifasciata.</title>
        <authorList>
            <person name="Pan H."/>
            <person name="Kapheim K."/>
        </authorList>
    </citation>
    <scope>NUCLEOTIDE SEQUENCE [LARGE SCALE GENOMIC DNA]</scope>
    <source>
        <strain evidence="2">0111107301</strain>
        <tissue evidence="2">Whole body</tissue>
    </source>
</reference>
<gene>
    <name evidence="2" type="ORF">WN51_13431</name>
</gene>